<accession>A0AAW4L960</accession>
<feature type="transmembrane region" description="Helical" evidence="1">
    <location>
        <begin position="49"/>
        <end position="66"/>
    </location>
</feature>
<dbReference type="EMBL" id="JAHCVJ010000003">
    <property type="protein sequence ID" value="MBT0664569.1"/>
    <property type="molecule type" value="Genomic_DNA"/>
</dbReference>
<evidence type="ECO:0008006" key="4">
    <source>
        <dbReference type="Google" id="ProtNLM"/>
    </source>
</evidence>
<name>A0AAW4L960_9BACT</name>
<evidence type="ECO:0000313" key="3">
    <source>
        <dbReference type="Proteomes" id="UP000811899"/>
    </source>
</evidence>
<evidence type="ECO:0000313" key="2">
    <source>
        <dbReference type="EMBL" id="MBT0664569.1"/>
    </source>
</evidence>
<keyword evidence="1" id="KW-1133">Transmembrane helix</keyword>
<organism evidence="2 3">
    <name type="scientific">Geoanaerobacter pelophilus</name>
    <dbReference type="NCBI Taxonomy" id="60036"/>
    <lineage>
        <taxon>Bacteria</taxon>
        <taxon>Pseudomonadati</taxon>
        <taxon>Thermodesulfobacteriota</taxon>
        <taxon>Desulfuromonadia</taxon>
        <taxon>Geobacterales</taxon>
        <taxon>Geobacteraceae</taxon>
        <taxon>Geoanaerobacter</taxon>
    </lineage>
</organism>
<comment type="caution">
    <text evidence="2">The sequence shown here is derived from an EMBL/GenBank/DDBJ whole genome shotgun (WGS) entry which is preliminary data.</text>
</comment>
<dbReference type="Gene3D" id="3.10.310.50">
    <property type="match status" value="1"/>
</dbReference>
<evidence type="ECO:0000256" key="1">
    <source>
        <dbReference type="SAM" id="Phobius"/>
    </source>
</evidence>
<keyword evidence="3" id="KW-1185">Reference proteome</keyword>
<sequence>MKQCKAENFFTAAELERIRQAVHAAESNTSGEIATMIVDESDRYPEAELAGSLFLAAFAGLVIAVATQHLSIWSYIPLVVLLYFPACALIRKFTRLKLPFAGGKRIAEAVRLRAVRAFYEKGLYRTRHETGILIFMSLVERKVWILGDRGINERIDPSSWGGMAGSLARGIAEGSGCDALCEVIDRCGAELSRHFPRQADDVNELSDKLLTS</sequence>
<keyword evidence="1" id="KW-0472">Membrane</keyword>
<feature type="transmembrane region" description="Helical" evidence="1">
    <location>
        <begin position="72"/>
        <end position="90"/>
    </location>
</feature>
<keyword evidence="1" id="KW-0812">Transmembrane</keyword>
<gene>
    <name evidence="2" type="ORF">KI809_09685</name>
</gene>
<reference evidence="2 3" key="1">
    <citation type="submission" date="2021-05" db="EMBL/GenBank/DDBJ databases">
        <title>The draft genome of Geobacter pelophilus DSM 12255.</title>
        <authorList>
            <person name="Xu Z."/>
            <person name="Masuda Y."/>
            <person name="Itoh H."/>
            <person name="Senoo K."/>
        </authorList>
    </citation>
    <scope>NUCLEOTIDE SEQUENCE [LARGE SCALE GENOMIC DNA]</scope>
    <source>
        <strain evidence="2 3">DSM 12255</strain>
    </source>
</reference>
<dbReference type="PANTHER" id="PTHR30373">
    <property type="entry name" value="UPF0603 PROTEIN YGCG"/>
    <property type="match status" value="1"/>
</dbReference>
<protein>
    <recommendedName>
        <fullName evidence="4">TPM domain-containing protein</fullName>
    </recommendedName>
</protein>
<dbReference type="Proteomes" id="UP000811899">
    <property type="component" value="Unassembled WGS sequence"/>
</dbReference>
<dbReference type="PANTHER" id="PTHR30373:SF8">
    <property type="entry name" value="BLL7265 PROTEIN"/>
    <property type="match status" value="1"/>
</dbReference>
<dbReference type="AlphaFoldDB" id="A0AAW4L960"/>
<dbReference type="RefSeq" id="WP_214171331.1">
    <property type="nucleotide sequence ID" value="NZ_JAHCVJ010000003.1"/>
</dbReference>
<proteinExistence type="predicted"/>